<sequence>KLDKARVRQQNICVTGTNSAIYVDEICVVRKLVEENRVLFVCRGTTKPTFENGGLMGLTIEESMIIVATKGNLITSGQTTIIETYLSAIRDDDGREEALKYRGKRFVDNACTGWKSKQSLLSQRIENVLFDCTLDK</sequence>
<comment type="caution">
    <text evidence="1">The sequence shown here is derived from an EMBL/GenBank/DDBJ whole genome shotgun (WGS) entry which is preliminary data.</text>
</comment>
<dbReference type="AlphaFoldDB" id="A0ABD3FV47"/>
<evidence type="ECO:0000313" key="1">
    <source>
        <dbReference type="EMBL" id="KAL3670618.1"/>
    </source>
</evidence>
<reference evidence="1 2" key="1">
    <citation type="submission" date="2024-09" db="EMBL/GenBank/DDBJ databases">
        <title>Genome sequencing and assembly of Phytophthora oleae, isolate VK10A, causative agent of rot of olive drupes.</title>
        <authorList>
            <person name="Conti Taguali S."/>
            <person name="Riolo M."/>
            <person name="La Spada F."/>
            <person name="Cacciola S.O."/>
            <person name="Dionisio G."/>
        </authorList>
    </citation>
    <scope>NUCLEOTIDE SEQUENCE [LARGE SCALE GENOMIC DNA]</scope>
    <source>
        <strain evidence="1 2">VK10A</strain>
    </source>
</reference>
<keyword evidence="2" id="KW-1185">Reference proteome</keyword>
<protein>
    <submittedName>
        <fullName evidence="1">Uncharacterized protein</fullName>
    </submittedName>
</protein>
<proteinExistence type="predicted"/>
<name>A0ABD3FV47_9STRA</name>
<accession>A0ABD3FV47</accession>
<dbReference type="Proteomes" id="UP001632037">
    <property type="component" value="Unassembled WGS sequence"/>
</dbReference>
<dbReference type="EMBL" id="JBIMZQ010000006">
    <property type="protein sequence ID" value="KAL3670618.1"/>
    <property type="molecule type" value="Genomic_DNA"/>
</dbReference>
<organism evidence="1 2">
    <name type="scientific">Phytophthora oleae</name>
    <dbReference type="NCBI Taxonomy" id="2107226"/>
    <lineage>
        <taxon>Eukaryota</taxon>
        <taxon>Sar</taxon>
        <taxon>Stramenopiles</taxon>
        <taxon>Oomycota</taxon>
        <taxon>Peronosporomycetes</taxon>
        <taxon>Peronosporales</taxon>
        <taxon>Peronosporaceae</taxon>
        <taxon>Phytophthora</taxon>
    </lineage>
</organism>
<feature type="non-terminal residue" evidence="1">
    <location>
        <position position="1"/>
    </location>
</feature>
<evidence type="ECO:0000313" key="2">
    <source>
        <dbReference type="Proteomes" id="UP001632037"/>
    </source>
</evidence>
<gene>
    <name evidence="1" type="ORF">V7S43_003810</name>
</gene>